<dbReference type="PANTHER" id="PTHR46224">
    <property type="entry name" value="ANKYRIN REPEAT FAMILY PROTEIN"/>
    <property type="match status" value="1"/>
</dbReference>
<accession>A0A7C8MHA0</accession>
<keyword evidence="1" id="KW-0040">ANK repeat</keyword>
<dbReference type="AlphaFoldDB" id="A0A7C8MHA0"/>
<dbReference type="PANTHER" id="PTHR46224:SF64">
    <property type="entry name" value="IQ MOTIF AND ANKYRIN REPEAT DOMAIN-CONTAINING PROTEIN 1"/>
    <property type="match status" value="1"/>
</dbReference>
<dbReference type="InterPro" id="IPR036770">
    <property type="entry name" value="Ankyrin_rpt-contain_sf"/>
</dbReference>
<dbReference type="PROSITE" id="PS50088">
    <property type="entry name" value="ANK_REPEAT"/>
    <property type="match status" value="1"/>
</dbReference>
<reference evidence="2 3" key="1">
    <citation type="submission" date="2019-12" db="EMBL/GenBank/DDBJ databases">
        <title>Draft genome sequence of the ascomycete Xylaria multiplex DSM 110363.</title>
        <authorList>
            <person name="Buettner E."/>
            <person name="Kellner H."/>
        </authorList>
    </citation>
    <scope>NUCLEOTIDE SEQUENCE [LARGE SCALE GENOMIC DNA]</scope>
    <source>
        <strain evidence="2 3">DSM 110363</strain>
    </source>
</reference>
<protein>
    <submittedName>
        <fullName evidence="2">Uncharacterized protein</fullName>
    </submittedName>
</protein>
<keyword evidence="3" id="KW-1185">Reference proteome</keyword>
<organism evidence="2 3">
    <name type="scientific">Xylaria multiplex</name>
    <dbReference type="NCBI Taxonomy" id="323545"/>
    <lineage>
        <taxon>Eukaryota</taxon>
        <taxon>Fungi</taxon>
        <taxon>Dikarya</taxon>
        <taxon>Ascomycota</taxon>
        <taxon>Pezizomycotina</taxon>
        <taxon>Sordariomycetes</taxon>
        <taxon>Xylariomycetidae</taxon>
        <taxon>Xylariales</taxon>
        <taxon>Xylariaceae</taxon>
        <taxon>Xylaria</taxon>
    </lineage>
</organism>
<feature type="repeat" description="ANK" evidence="1">
    <location>
        <begin position="385"/>
        <end position="413"/>
    </location>
</feature>
<dbReference type="EMBL" id="WUBL01000144">
    <property type="protein sequence ID" value="KAF2964592.1"/>
    <property type="molecule type" value="Genomic_DNA"/>
</dbReference>
<dbReference type="Pfam" id="PF12796">
    <property type="entry name" value="Ank_2"/>
    <property type="match status" value="1"/>
</dbReference>
<dbReference type="PROSITE" id="PS50297">
    <property type="entry name" value="ANK_REP_REGION"/>
    <property type="match status" value="1"/>
</dbReference>
<comment type="caution">
    <text evidence="2">The sequence shown here is derived from an EMBL/GenBank/DDBJ whole genome shotgun (WGS) entry which is preliminary data.</text>
</comment>
<dbReference type="InterPro" id="IPR002110">
    <property type="entry name" value="Ankyrin_rpt"/>
</dbReference>
<evidence type="ECO:0000313" key="3">
    <source>
        <dbReference type="Proteomes" id="UP000481858"/>
    </source>
</evidence>
<dbReference type="OrthoDB" id="366390at2759"/>
<sequence>MMHLFDLAPELLAAIFDAIALSRQFNRLMRLRLVSRQFKYFVDNTIFRLRLLRDVPELSYHHTYTFVTEYLAYQVWVARNSKSPLGRIWRAAVVFSERAGNKAHGTLMETLKTLCDLPRVYVSGTSHDRRRSLFLHDFSAWPVDPSQRELDEDLCVAAIYLGDRPYVERLITQGWRFCDWGSFWGDQFLSYHRKDIVSDVFGSAFGAAAIKGDVSMLCLLISSNPHYNLFDPLPLPLRACILKNAAKFGHSDAFNFALDSGPLALGRGHGFVYAEYSRLRDAVLSTQIVDNYRRGIDIFVSNRSRFRHFGSLEKLLAKRAKQGHVDMMLYLLTLGASPNGRIVKCPTWDCEMYKDGPLLDSVKGRSLDAVKLLLQHGADPNGFPDLRTPLMFATWLSTLSIAKTLLEAGANTNDGCPPPIVLAIAKEDTPMFRLLREHGARLDTPESGAWAMAVAEIRGYESMVELLVQEGVERGALLRRCSGRGEILEFPWRLLHPVVHTDSLMEWRWRAWSPEKRSDSSVFRLSPV</sequence>
<name>A0A7C8MHA0_9PEZI</name>
<dbReference type="SMART" id="SM00248">
    <property type="entry name" value="ANK"/>
    <property type="match status" value="6"/>
</dbReference>
<dbReference type="InParanoid" id="A0A7C8MHA0"/>
<dbReference type="InterPro" id="IPR051616">
    <property type="entry name" value="Cul2-RING_E3_ligase_SR"/>
</dbReference>
<gene>
    <name evidence="2" type="ORF">GQX73_g8970</name>
</gene>
<dbReference type="SUPFAM" id="SSF48403">
    <property type="entry name" value="Ankyrin repeat"/>
    <property type="match status" value="1"/>
</dbReference>
<proteinExistence type="predicted"/>
<dbReference type="Proteomes" id="UP000481858">
    <property type="component" value="Unassembled WGS sequence"/>
</dbReference>
<evidence type="ECO:0000256" key="1">
    <source>
        <dbReference type="PROSITE-ProRule" id="PRU00023"/>
    </source>
</evidence>
<dbReference type="Gene3D" id="1.25.40.20">
    <property type="entry name" value="Ankyrin repeat-containing domain"/>
    <property type="match status" value="1"/>
</dbReference>
<evidence type="ECO:0000313" key="2">
    <source>
        <dbReference type="EMBL" id="KAF2964592.1"/>
    </source>
</evidence>